<evidence type="ECO:0000313" key="1">
    <source>
        <dbReference type="EMBL" id="ETX26586.1"/>
    </source>
</evidence>
<reference evidence="1 2" key="1">
    <citation type="submission" date="2014-01" db="EMBL/GenBank/DDBJ databases">
        <title>Roseivivax isoporae LMG 25204 Genome Sequencing.</title>
        <authorList>
            <person name="Lai Q."/>
            <person name="Li G."/>
            <person name="Shao Z."/>
        </authorList>
    </citation>
    <scope>NUCLEOTIDE SEQUENCE [LARGE SCALE GENOMIC DNA]</scope>
    <source>
        <strain evidence="1 2">LMG 25204</strain>
    </source>
</reference>
<protein>
    <submittedName>
        <fullName evidence="1">Uncharacterized protein</fullName>
    </submittedName>
</protein>
<evidence type="ECO:0000313" key="2">
    <source>
        <dbReference type="Proteomes" id="UP000023430"/>
    </source>
</evidence>
<dbReference type="Proteomes" id="UP000023430">
    <property type="component" value="Unassembled WGS sequence"/>
</dbReference>
<organism evidence="1 2">
    <name type="scientific">Roseivivax isoporae LMG 25204</name>
    <dbReference type="NCBI Taxonomy" id="1449351"/>
    <lineage>
        <taxon>Bacteria</taxon>
        <taxon>Pseudomonadati</taxon>
        <taxon>Pseudomonadota</taxon>
        <taxon>Alphaproteobacteria</taxon>
        <taxon>Rhodobacterales</taxon>
        <taxon>Roseobacteraceae</taxon>
        <taxon>Roseivivax</taxon>
    </lineage>
</organism>
<accession>X7F3C8</accession>
<dbReference type="RefSeq" id="WP_043775362.1">
    <property type="nucleotide sequence ID" value="NZ_JAME01000075.1"/>
</dbReference>
<proteinExistence type="predicted"/>
<keyword evidence="2" id="KW-1185">Reference proteome</keyword>
<dbReference type="OrthoDB" id="7874220at2"/>
<dbReference type="EMBL" id="JAME01000075">
    <property type="protein sequence ID" value="ETX26586.1"/>
    <property type="molecule type" value="Genomic_DNA"/>
</dbReference>
<dbReference type="STRING" id="1449351.RISW2_21840"/>
<gene>
    <name evidence="1" type="ORF">RISW2_21840</name>
</gene>
<name>X7F3C8_9RHOB</name>
<sequence>MADVRPLAVKDTTAAAMLDMPAAEFRRLVALGVMPRPRKVGPHDRWRTSDIQAIIDGDTAWPDDEDIEA</sequence>
<comment type="caution">
    <text evidence="1">The sequence shown here is derived from an EMBL/GenBank/DDBJ whole genome shotgun (WGS) entry which is preliminary data.</text>
</comment>
<dbReference type="AlphaFoldDB" id="X7F3C8"/>